<evidence type="ECO:0000313" key="2">
    <source>
        <dbReference type="Proteomes" id="UP001575181"/>
    </source>
</evidence>
<dbReference type="CDD" id="cd05560">
    <property type="entry name" value="Xcc1710_like"/>
    <property type="match status" value="1"/>
</dbReference>
<keyword evidence="2" id="KW-1185">Reference proteome</keyword>
<dbReference type="Gene3D" id="3.40.1230.10">
    <property type="entry name" value="MTH938-like"/>
    <property type="match status" value="1"/>
</dbReference>
<dbReference type="PANTHER" id="PTHR21192:SF2">
    <property type="entry name" value="NADH DEHYDROGENASE [UBIQUINONE] 1 ALPHA SUBCOMPLEX ASSEMBLY FACTOR 3"/>
    <property type="match status" value="1"/>
</dbReference>
<sequence length="127" mass="14403">MDFREIQTEGSYLIRGYAPGELRINEERFNESLMLFRESMWSGWLPERSGDLEAWHLEPLVDSGVEVLLIGTGDRLQFPEPRVTAPLVNNRIGVETMDTPAACRTYNLLMSEDRVVAAALFLTERAG</sequence>
<gene>
    <name evidence="1" type="ORF">ACERLL_12435</name>
</gene>
<dbReference type="PANTHER" id="PTHR21192">
    <property type="entry name" value="NUCLEAR PROTEIN E3-3"/>
    <property type="match status" value="1"/>
</dbReference>
<protein>
    <submittedName>
        <fullName evidence="1">Mth938-like domain-containing protein</fullName>
    </submittedName>
</protein>
<comment type="caution">
    <text evidence="1">The sequence shown here is derived from an EMBL/GenBank/DDBJ whole genome shotgun (WGS) entry which is preliminary data.</text>
</comment>
<dbReference type="Proteomes" id="UP001575181">
    <property type="component" value="Unassembled WGS sequence"/>
</dbReference>
<dbReference type="SUPFAM" id="SSF64076">
    <property type="entry name" value="MTH938-like"/>
    <property type="match status" value="1"/>
</dbReference>
<dbReference type="InterPro" id="IPR007523">
    <property type="entry name" value="NDUFAF3/AAMDC"/>
</dbReference>
<dbReference type="InterPro" id="IPR036748">
    <property type="entry name" value="MTH938-like_sf"/>
</dbReference>
<dbReference type="EMBL" id="JBGUAW010000008">
    <property type="protein sequence ID" value="MFA9461631.1"/>
    <property type="molecule type" value="Genomic_DNA"/>
</dbReference>
<dbReference type="RefSeq" id="WP_373656415.1">
    <property type="nucleotide sequence ID" value="NZ_JBGUAW010000008.1"/>
</dbReference>
<name>A0ABV4TZN3_9GAMM</name>
<proteinExistence type="predicted"/>
<reference evidence="1 2" key="1">
    <citation type="submission" date="2024-08" db="EMBL/GenBank/DDBJ databases">
        <title>Whole-genome sequencing of halo(alkali)philic microorganisms from hypersaline lakes.</title>
        <authorList>
            <person name="Sorokin D.Y."/>
            <person name="Merkel A.Y."/>
            <person name="Messina E."/>
            <person name="Yakimov M."/>
        </authorList>
    </citation>
    <scope>NUCLEOTIDE SEQUENCE [LARGE SCALE GENOMIC DNA]</scope>
    <source>
        <strain evidence="1 2">Cl-TMA</strain>
    </source>
</reference>
<organism evidence="1 2">
    <name type="scientific">Thiohalorhabdus methylotrophus</name>
    <dbReference type="NCBI Taxonomy" id="3242694"/>
    <lineage>
        <taxon>Bacteria</taxon>
        <taxon>Pseudomonadati</taxon>
        <taxon>Pseudomonadota</taxon>
        <taxon>Gammaproteobacteria</taxon>
        <taxon>Thiohalorhabdales</taxon>
        <taxon>Thiohalorhabdaceae</taxon>
        <taxon>Thiohalorhabdus</taxon>
    </lineage>
</organism>
<evidence type="ECO:0000313" key="1">
    <source>
        <dbReference type="EMBL" id="MFA9461631.1"/>
    </source>
</evidence>
<accession>A0ABV4TZN3</accession>
<dbReference type="Pfam" id="PF04430">
    <property type="entry name" value="DUF498"/>
    <property type="match status" value="1"/>
</dbReference>